<dbReference type="CDD" id="cd12156">
    <property type="entry name" value="HPPR"/>
    <property type="match status" value="1"/>
</dbReference>
<evidence type="ECO:0000313" key="8">
    <source>
        <dbReference type="Proteomes" id="UP000325081"/>
    </source>
</evidence>
<dbReference type="InterPro" id="IPR029752">
    <property type="entry name" value="D-isomer_DH_CS1"/>
</dbReference>
<dbReference type="FunFam" id="3.40.50.720:FF:000213">
    <property type="entry name" value="Putative 2-hydroxyacid dehydrogenase"/>
    <property type="match status" value="1"/>
</dbReference>
<dbReference type="Proteomes" id="UP000325081">
    <property type="component" value="Unassembled WGS sequence"/>
</dbReference>
<dbReference type="GO" id="GO:0051287">
    <property type="term" value="F:NAD binding"/>
    <property type="evidence" value="ECO:0007669"/>
    <property type="project" value="InterPro"/>
</dbReference>
<dbReference type="SUPFAM" id="SSF51735">
    <property type="entry name" value="NAD(P)-binding Rossmann-fold domains"/>
    <property type="match status" value="1"/>
</dbReference>
<proteinExistence type="inferred from homology"/>
<accession>A0A5A7QN50</accession>
<gene>
    <name evidence="7" type="ORF">STAS_23462</name>
</gene>
<name>A0A5A7QN50_STRAF</name>
<sequence length="322" mass="35168">MAGNQQLPETIVLGPPHVFQTHADAFSSRFRLLKPWESPLPLAQFLRAQAQNTRAALCAGFFPLPATVLQDLPSLGLVVTTSAGLDHIDLAECRRRGVAVAYAADIFSADVADLAVGLLLDVMRRIGAADRFVRNGLWPEKGIYPLGYRLGGKRVGIVGLGNIGLEVAKRLEPFGCRISYHSRNKKPSIPYTFYPDILKLAVESDALVICCALTEQTRHLINRDVLLALGKEGFIVNIARGPVIDEKELVACLQAGEIGGAGLDVLENEPRVPNEFLELDNVVVTPHVGVYTGESCEKMFEIVWGNLEAFFDNKPLITPVME</sequence>
<evidence type="ECO:0000313" key="7">
    <source>
        <dbReference type="EMBL" id="GER46426.1"/>
    </source>
</evidence>
<dbReference type="Gene3D" id="3.40.50.720">
    <property type="entry name" value="NAD(P)-binding Rossmann-like Domain"/>
    <property type="match status" value="2"/>
</dbReference>
<organism evidence="7 8">
    <name type="scientific">Striga asiatica</name>
    <name type="common">Asiatic witchweed</name>
    <name type="synonym">Buchnera asiatica</name>
    <dbReference type="NCBI Taxonomy" id="4170"/>
    <lineage>
        <taxon>Eukaryota</taxon>
        <taxon>Viridiplantae</taxon>
        <taxon>Streptophyta</taxon>
        <taxon>Embryophyta</taxon>
        <taxon>Tracheophyta</taxon>
        <taxon>Spermatophyta</taxon>
        <taxon>Magnoliopsida</taxon>
        <taxon>eudicotyledons</taxon>
        <taxon>Gunneridae</taxon>
        <taxon>Pentapetalae</taxon>
        <taxon>asterids</taxon>
        <taxon>lamiids</taxon>
        <taxon>Lamiales</taxon>
        <taxon>Orobanchaceae</taxon>
        <taxon>Buchnereae</taxon>
        <taxon>Striga</taxon>
    </lineage>
</organism>
<dbReference type="EMBL" id="BKCP01007515">
    <property type="protein sequence ID" value="GER46426.1"/>
    <property type="molecule type" value="Genomic_DNA"/>
</dbReference>
<evidence type="ECO:0000256" key="2">
    <source>
        <dbReference type="ARBA" id="ARBA00023002"/>
    </source>
</evidence>
<dbReference type="AlphaFoldDB" id="A0A5A7QN50"/>
<dbReference type="PROSITE" id="PS00065">
    <property type="entry name" value="D_2_HYDROXYACID_DH_1"/>
    <property type="match status" value="1"/>
</dbReference>
<dbReference type="InterPro" id="IPR050223">
    <property type="entry name" value="D-isomer_2-hydroxyacid_DH"/>
</dbReference>
<evidence type="ECO:0000259" key="6">
    <source>
        <dbReference type="Pfam" id="PF02826"/>
    </source>
</evidence>
<feature type="domain" description="D-isomer specific 2-hydroxyacid dehydrogenase NAD-binding" evidence="6">
    <location>
        <begin position="116"/>
        <end position="289"/>
    </location>
</feature>
<reference evidence="8" key="1">
    <citation type="journal article" date="2019" name="Curr. Biol.">
        <title>Genome Sequence of Striga asiatica Provides Insight into the Evolution of Plant Parasitism.</title>
        <authorList>
            <person name="Yoshida S."/>
            <person name="Kim S."/>
            <person name="Wafula E.K."/>
            <person name="Tanskanen J."/>
            <person name="Kim Y.M."/>
            <person name="Honaas L."/>
            <person name="Yang Z."/>
            <person name="Spallek T."/>
            <person name="Conn C.E."/>
            <person name="Ichihashi Y."/>
            <person name="Cheong K."/>
            <person name="Cui S."/>
            <person name="Der J.P."/>
            <person name="Gundlach H."/>
            <person name="Jiao Y."/>
            <person name="Hori C."/>
            <person name="Ishida J.K."/>
            <person name="Kasahara H."/>
            <person name="Kiba T."/>
            <person name="Kim M.S."/>
            <person name="Koo N."/>
            <person name="Laohavisit A."/>
            <person name="Lee Y.H."/>
            <person name="Lumba S."/>
            <person name="McCourt P."/>
            <person name="Mortimer J.C."/>
            <person name="Mutuku J.M."/>
            <person name="Nomura T."/>
            <person name="Sasaki-Sekimoto Y."/>
            <person name="Seto Y."/>
            <person name="Wang Y."/>
            <person name="Wakatake T."/>
            <person name="Sakakibara H."/>
            <person name="Demura T."/>
            <person name="Yamaguchi S."/>
            <person name="Yoneyama K."/>
            <person name="Manabe R.I."/>
            <person name="Nelson D.C."/>
            <person name="Schulman A.H."/>
            <person name="Timko M.P."/>
            <person name="dePamphilis C.W."/>
            <person name="Choi D."/>
            <person name="Shirasu K."/>
        </authorList>
    </citation>
    <scope>NUCLEOTIDE SEQUENCE [LARGE SCALE GENOMIC DNA]</scope>
    <source>
        <strain evidence="8">cv. UVA1</strain>
    </source>
</reference>
<protein>
    <submittedName>
        <fullName evidence="7">Glyoxylate/hydroxypyruvate reductase B</fullName>
    </submittedName>
</protein>
<dbReference type="InterPro" id="IPR036291">
    <property type="entry name" value="NAD(P)-bd_dom_sf"/>
</dbReference>
<evidence type="ECO:0000256" key="3">
    <source>
        <dbReference type="ARBA" id="ARBA00023027"/>
    </source>
</evidence>
<dbReference type="GO" id="GO:0005829">
    <property type="term" value="C:cytosol"/>
    <property type="evidence" value="ECO:0007669"/>
    <property type="project" value="TreeGrafter"/>
</dbReference>
<feature type="domain" description="D-isomer specific 2-hydroxyacid dehydrogenase catalytic" evidence="5">
    <location>
        <begin position="46"/>
        <end position="320"/>
    </location>
</feature>
<keyword evidence="1" id="KW-0521">NADP</keyword>
<dbReference type="InterPro" id="IPR006139">
    <property type="entry name" value="D-isomer_2_OHA_DH_cat_dom"/>
</dbReference>
<comment type="similarity">
    <text evidence="4">Belongs to the D-isomer specific 2-hydroxyacid dehydrogenase family.</text>
</comment>
<dbReference type="PANTHER" id="PTHR10996:SF270">
    <property type="entry name" value="GLYOXYLATE_HYDROXYPYRUVATE REDUCTASE HPR3-LIKE"/>
    <property type="match status" value="1"/>
</dbReference>
<keyword evidence="7" id="KW-0670">Pyruvate</keyword>
<dbReference type="InterPro" id="IPR006140">
    <property type="entry name" value="D-isomer_DH_NAD-bd"/>
</dbReference>
<dbReference type="Pfam" id="PF00389">
    <property type="entry name" value="2-Hacid_dh"/>
    <property type="match status" value="1"/>
</dbReference>
<keyword evidence="3" id="KW-0520">NAD</keyword>
<evidence type="ECO:0000259" key="5">
    <source>
        <dbReference type="Pfam" id="PF00389"/>
    </source>
</evidence>
<evidence type="ECO:0000256" key="4">
    <source>
        <dbReference type="RuleBase" id="RU003719"/>
    </source>
</evidence>
<dbReference type="GO" id="GO:0030267">
    <property type="term" value="F:glyoxylate reductase (NADPH) activity"/>
    <property type="evidence" value="ECO:0007669"/>
    <property type="project" value="TreeGrafter"/>
</dbReference>
<dbReference type="PANTHER" id="PTHR10996">
    <property type="entry name" value="2-HYDROXYACID DEHYDROGENASE-RELATED"/>
    <property type="match status" value="1"/>
</dbReference>
<dbReference type="SUPFAM" id="SSF52283">
    <property type="entry name" value="Formate/glycerate dehydrogenase catalytic domain-like"/>
    <property type="match status" value="1"/>
</dbReference>
<keyword evidence="8" id="KW-1185">Reference proteome</keyword>
<dbReference type="OrthoDB" id="298012at2759"/>
<keyword evidence="2 4" id="KW-0560">Oxidoreductase</keyword>
<comment type="caution">
    <text evidence="7">The sequence shown here is derived from an EMBL/GenBank/DDBJ whole genome shotgun (WGS) entry which is preliminary data.</text>
</comment>
<dbReference type="GO" id="GO:0016618">
    <property type="term" value="F:hydroxypyruvate reductase [NAD(P)H] activity"/>
    <property type="evidence" value="ECO:0007669"/>
    <property type="project" value="TreeGrafter"/>
</dbReference>
<evidence type="ECO:0000256" key="1">
    <source>
        <dbReference type="ARBA" id="ARBA00022857"/>
    </source>
</evidence>
<dbReference type="Pfam" id="PF02826">
    <property type="entry name" value="2-Hacid_dh_C"/>
    <property type="match status" value="1"/>
</dbReference>